<accession>A0AAV4KF54</accession>
<evidence type="ECO:0000313" key="1">
    <source>
        <dbReference type="EMBL" id="GGR15174.1"/>
    </source>
</evidence>
<protein>
    <submittedName>
        <fullName evidence="1">Uncharacterized protein</fullName>
    </submittedName>
</protein>
<comment type="caution">
    <text evidence="1">The sequence shown here is derived from an EMBL/GenBank/DDBJ whole genome shotgun (WGS) entry which is preliminary data.</text>
</comment>
<reference evidence="1 2" key="1">
    <citation type="journal article" date="2014" name="Int. J. Syst. Evol. Microbiol.">
        <title>Complete genome sequence of Corynebacterium casei LMG S-19264T (=DSM 44701T), isolated from a smear-ripened cheese.</title>
        <authorList>
            <consortium name="US DOE Joint Genome Institute (JGI-PGF)"/>
            <person name="Walter F."/>
            <person name="Albersmeier A."/>
            <person name="Kalinowski J."/>
            <person name="Ruckert C."/>
        </authorList>
    </citation>
    <scope>NUCLEOTIDE SEQUENCE [LARGE SCALE GENOMIC DNA]</scope>
    <source>
        <strain evidence="1 2">JCM 4205</strain>
    </source>
</reference>
<organism evidence="1 2">
    <name type="scientific">Streptomyces cinereoruber</name>
    <dbReference type="NCBI Taxonomy" id="67260"/>
    <lineage>
        <taxon>Bacteria</taxon>
        <taxon>Bacillati</taxon>
        <taxon>Actinomycetota</taxon>
        <taxon>Actinomycetes</taxon>
        <taxon>Kitasatosporales</taxon>
        <taxon>Streptomycetaceae</taxon>
        <taxon>Streptomyces</taxon>
    </lineage>
</organism>
<name>A0AAV4KF54_9ACTN</name>
<sequence>MRNDREEAGTGLMSRRPDEKWNGCMTAVIVMLEELGTLVPLTAEEAAARFSAREWTPGGRPRGGVETSWDKDGVGAWIRTSGGGTVSVSFAVWIRDVDESGYFDDLEAVYEEGERVLAGFLPAIERSSFAGRLAEAGRTAEDEDEFIALRRWTLDGRTLTAGVVQHDTDLPVMVVVALEAAPARAGRRGATPAAAGGPSRPSPQARVKPIGFYREMDAHYDAAWGGSVPAPASGEGRYPVAELAGYLASGHPLLDVTELTTDVIGGAFRVPGGSSVLTDGAFVWRADLAEYVGHHRIALPEDFLRAARENGFRVPPADHEVLLPLSVEVSDLLGFRAAP</sequence>
<dbReference type="Proteomes" id="UP000642014">
    <property type="component" value="Unassembled WGS sequence"/>
</dbReference>
<evidence type="ECO:0000313" key="2">
    <source>
        <dbReference type="Proteomes" id="UP000642014"/>
    </source>
</evidence>
<dbReference type="EMBL" id="BMSJ01000002">
    <property type="protein sequence ID" value="GGR15174.1"/>
    <property type="molecule type" value="Genomic_DNA"/>
</dbReference>
<proteinExistence type="predicted"/>
<gene>
    <name evidence="1" type="ORF">GCM10010497_16840</name>
</gene>
<dbReference type="AlphaFoldDB" id="A0AAV4KF54"/>